<dbReference type="Pfam" id="PF16565">
    <property type="entry name" value="MIT_C"/>
    <property type="match status" value="1"/>
</dbReference>
<proteinExistence type="predicted"/>
<evidence type="ECO:0000259" key="1">
    <source>
        <dbReference type="Pfam" id="PF16565"/>
    </source>
</evidence>
<dbReference type="InterPro" id="IPR038113">
    <property type="entry name" value="MITD1_C_sf"/>
</dbReference>
<keyword evidence="3" id="KW-1185">Reference proteome</keyword>
<dbReference type="Proteomes" id="UP000050794">
    <property type="component" value="Unassembled WGS sequence"/>
</dbReference>
<dbReference type="Gene3D" id="3.30.870.30">
    <property type="entry name" value="MITD, C-terminal phospholipase D-like domain"/>
    <property type="match status" value="1"/>
</dbReference>
<dbReference type="AlphaFoldDB" id="A0A183UEY8"/>
<accession>A0A183UEY8</accession>
<evidence type="ECO:0000313" key="3">
    <source>
        <dbReference type="Proteomes" id="UP000050794"/>
    </source>
</evidence>
<reference evidence="4" key="1">
    <citation type="submission" date="2016-06" db="UniProtKB">
        <authorList>
            <consortium name="WormBaseParasite"/>
        </authorList>
    </citation>
    <scope>IDENTIFICATION</scope>
</reference>
<feature type="domain" description="MITD1 C-terminal phospholipase D-like" evidence="1">
    <location>
        <begin position="2"/>
        <end position="139"/>
    </location>
</feature>
<evidence type="ECO:0000313" key="2">
    <source>
        <dbReference type="EMBL" id="VDM38379.1"/>
    </source>
</evidence>
<reference evidence="2 3" key="2">
    <citation type="submission" date="2018-11" db="EMBL/GenBank/DDBJ databases">
        <authorList>
            <consortium name="Pathogen Informatics"/>
        </authorList>
    </citation>
    <scope>NUCLEOTIDE SEQUENCE [LARGE SCALE GENOMIC DNA]</scope>
</reference>
<protein>
    <submittedName>
        <fullName evidence="4">MIT_C domain-containing protein</fullName>
    </submittedName>
</protein>
<evidence type="ECO:0000313" key="4">
    <source>
        <dbReference type="WBParaSite" id="TCNE_0000705801-mRNA-1"/>
    </source>
</evidence>
<dbReference type="InterPro" id="IPR032341">
    <property type="entry name" value="MITD1_C"/>
</dbReference>
<gene>
    <name evidence="2" type="ORF">TCNE_LOCUS7058</name>
</gene>
<dbReference type="EMBL" id="UYWY01019605">
    <property type="protein sequence ID" value="VDM38379.1"/>
    <property type="molecule type" value="Genomic_DNA"/>
</dbReference>
<organism evidence="3 4">
    <name type="scientific">Toxocara canis</name>
    <name type="common">Canine roundworm</name>
    <dbReference type="NCBI Taxonomy" id="6265"/>
    <lineage>
        <taxon>Eukaryota</taxon>
        <taxon>Metazoa</taxon>
        <taxon>Ecdysozoa</taxon>
        <taxon>Nematoda</taxon>
        <taxon>Chromadorea</taxon>
        <taxon>Rhabditida</taxon>
        <taxon>Spirurina</taxon>
        <taxon>Ascaridomorpha</taxon>
        <taxon>Ascaridoidea</taxon>
        <taxon>Toxocaridae</taxon>
        <taxon>Toxocara</taxon>
    </lineage>
</organism>
<name>A0A183UEY8_TOXCA</name>
<dbReference type="WBParaSite" id="TCNE_0000705801-mRNA-1">
    <property type="protein sequence ID" value="TCNE_0000705801-mRNA-1"/>
    <property type="gene ID" value="TCNE_0000705801"/>
</dbReference>
<sequence>MGYGYDKLFGDALDARLRSVFVNDPYIRLKSQAANFVVFCEVLMANAPNLEQIILRTQNDSTVDHRMLFSHLRWALFQNGIRLDIQRSGTIHDREIRFDNGWIYRIGRGLDYFQKQPYLSVGLSNYNLRRCLETIVCITKEM</sequence>